<dbReference type="PROSITE" id="PS00486">
    <property type="entry name" value="DNA_MISMATCH_REPAIR_2"/>
    <property type="match status" value="1"/>
</dbReference>
<dbReference type="AlphaFoldDB" id="A0A8J6M8E9"/>
<proteinExistence type="predicted"/>
<feature type="domain" description="DNA mismatch repair proteins mutS family" evidence="8">
    <location>
        <begin position="402"/>
        <end position="418"/>
    </location>
</feature>
<evidence type="ECO:0000256" key="3">
    <source>
        <dbReference type="ARBA" id="ARBA00022741"/>
    </source>
</evidence>
<keyword evidence="10" id="KW-1185">Reference proteome</keyword>
<evidence type="ECO:0000256" key="5">
    <source>
        <dbReference type="ARBA" id="ARBA00022840"/>
    </source>
</evidence>
<keyword evidence="2" id="KW-0699">rRNA-binding</keyword>
<evidence type="ECO:0000259" key="8">
    <source>
        <dbReference type="PROSITE" id="PS00486"/>
    </source>
</evidence>
<dbReference type="GO" id="GO:0019843">
    <property type="term" value="F:rRNA binding"/>
    <property type="evidence" value="ECO:0007669"/>
    <property type="project" value="UniProtKB-KW"/>
</dbReference>
<name>A0A8J6M8E9_9FIRM</name>
<dbReference type="SUPFAM" id="SSF48334">
    <property type="entry name" value="DNA repair protein MutS, domain III"/>
    <property type="match status" value="1"/>
</dbReference>
<dbReference type="PIRSF" id="PIRSF005814">
    <property type="entry name" value="MutS_YshD"/>
    <property type="match status" value="1"/>
</dbReference>
<keyword evidence="7" id="KW-0238">DNA-binding</keyword>
<dbReference type="GO" id="GO:0004519">
    <property type="term" value="F:endonuclease activity"/>
    <property type="evidence" value="ECO:0007669"/>
    <property type="project" value="UniProtKB-KW"/>
</dbReference>
<evidence type="ECO:0000256" key="1">
    <source>
        <dbReference type="ARBA" id="ARBA00022722"/>
    </source>
</evidence>
<dbReference type="SUPFAM" id="SSF52540">
    <property type="entry name" value="P-loop containing nucleoside triphosphate hydrolases"/>
    <property type="match status" value="1"/>
</dbReference>
<sequence>MNQIEITLEYNQIKDMLCEYAVSPAARRELAALEPSLNERECRSRLAETTEARRILDECGSPPLSAMTDMEEAISLCEKEGMLSAEQLEHIARFLNACRKLKSYLKKTEADRGGVAGYGQSIWELTELKEEIDQAVQGGQVLSSASPALRDIRRKIEHQSGQIKRKLDELLRGKRSCFSENGVSIRNGRYVLPVRKEYKHQVSGSVVDISGSGATYFIEPSAVSRLQDEINTLKIEEDNEIRKVLYTLTALVDECMGQIKINMEAMTALDVVFAKARLSAGMGAVPAELEAGRTIEIRKGRHPLLRREECVPLDFTLGGRTRGVVITGPNTGGKTVALKTVGLLSMMAQSGLHVPAEGARFPLRDQVLCDIGDGQSITENLSTFSSHITNVIDILSRASRDSLVLLDELGSGTDPAEGMGIAVAILEELRRKGCLFVATTHYPEVKEYAAKAAGLQNARMAFDRESLKPLYRLEQGEAGESCALYIARRLGFPEEMLERAARAAYGGWETEQLTEEVFFEDERAAAPSQLRREAPVRQREAAADYAIGDSVTVGPEGKLGLVFRGADAKGMVGVQIQGVKSLVNHKRLTLKTPASELYPPDYDFSILFDSVENRKARHQMERRFTPGLTIQVEEL</sequence>
<protein>
    <submittedName>
        <fullName evidence="9">DNA mismatch repair protein MutS</fullName>
    </submittedName>
</protein>
<dbReference type="GO" id="GO:0045910">
    <property type="term" value="P:negative regulation of DNA recombination"/>
    <property type="evidence" value="ECO:0007669"/>
    <property type="project" value="InterPro"/>
</dbReference>
<evidence type="ECO:0000313" key="9">
    <source>
        <dbReference type="EMBL" id="MBC5737822.1"/>
    </source>
</evidence>
<dbReference type="InterPro" id="IPR005747">
    <property type="entry name" value="MutS2"/>
</dbReference>
<evidence type="ECO:0000256" key="6">
    <source>
        <dbReference type="ARBA" id="ARBA00022884"/>
    </source>
</evidence>
<dbReference type="PANTHER" id="PTHR48466">
    <property type="entry name" value="OS10G0509000 PROTEIN-RELATED"/>
    <property type="match status" value="1"/>
</dbReference>
<dbReference type="PANTHER" id="PTHR48466:SF2">
    <property type="entry name" value="OS10G0509000 PROTEIN"/>
    <property type="match status" value="1"/>
</dbReference>
<accession>A0A8J6M8E9</accession>
<evidence type="ECO:0000313" key="10">
    <source>
        <dbReference type="Proteomes" id="UP000607645"/>
    </source>
</evidence>
<dbReference type="InterPro" id="IPR027417">
    <property type="entry name" value="P-loop_NTPase"/>
</dbReference>
<dbReference type="Pfam" id="PF00488">
    <property type="entry name" value="MutS_V"/>
    <property type="match status" value="1"/>
</dbReference>
<dbReference type="FunFam" id="3.40.50.300:FF:000830">
    <property type="entry name" value="Endonuclease MutS2"/>
    <property type="match status" value="1"/>
</dbReference>
<comment type="caution">
    <text evidence="9">The sequence shown here is derived from an EMBL/GenBank/DDBJ whole genome shotgun (WGS) entry which is preliminary data.</text>
</comment>
<dbReference type="EMBL" id="JACOPQ010000010">
    <property type="protein sequence ID" value="MBC5737822.1"/>
    <property type="molecule type" value="Genomic_DNA"/>
</dbReference>
<dbReference type="GO" id="GO:0005524">
    <property type="term" value="F:ATP binding"/>
    <property type="evidence" value="ECO:0007669"/>
    <property type="project" value="UniProtKB-KW"/>
</dbReference>
<dbReference type="InterPro" id="IPR007696">
    <property type="entry name" value="DNA_mismatch_repair_MutS_core"/>
</dbReference>
<dbReference type="RefSeq" id="WP_155151516.1">
    <property type="nucleotide sequence ID" value="NZ_JACOPQ010000010.1"/>
</dbReference>
<reference evidence="9" key="1">
    <citation type="submission" date="2020-08" db="EMBL/GenBank/DDBJ databases">
        <title>Genome public.</title>
        <authorList>
            <person name="Liu C."/>
            <person name="Sun Q."/>
        </authorList>
    </citation>
    <scope>NUCLEOTIDE SEQUENCE</scope>
    <source>
        <strain evidence="9">NSJ-52</strain>
    </source>
</reference>
<dbReference type="InterPro" id="IPR045076">
    <property type="entry name" value="MutS"/>
</dbReference>
<dbReference type="GO" id="GO:0016887">
    <property type="term" value="F:ATP hydrolysis activity"/>
    <property type="evidence" value="ECO:0007669"/>
    <property type="project" value="InterPro"/>
</dbReference>
<dbReference type="Proteomes" id="UP000607645">
    <property type="component" value="Unassembled WGS sequence"/>
</dbReference>
<gene>
    <name evidence="9" type="ORF">H8S62_12475</name>
</gene>
<evidence type="ECO:0000256" key="7">
    <source>
        <dbReference type="ARBA" id="ARBA00023125"/>
    </source>
</evidence>
<organism evidence="9 10">
    <name type="scientific">Lawsonibacter faecis</name>
    <dbReference type="NCBI Taxonomy" id="2763052"/>
    <lineage>
        <taxon>Bacteria</taxon>
        <taxon>Bacillati</taxon>
        <taxon>Bacillota</taxon>
        <taxon>Clostridia</taxon>
        <taxon>Eubacteriales</taxon>
        <taxon>Oscillospiraceae</taxon>
        <taxon>Lawsonibacter</taxon>
    </lineage>
</organism>
<keyword evidence="1" id="KW-0540">Nuclease</keyword>
<evidence type="ECO:0000256" key="4">
    <source>
        <dbReference type="ARBA" id="ARBA00022801"/>
    </source>
</evidence>
<dbReference type="InterPro" id="IPR036187">
    <property type="entry name" value="DNA_mismatch_repair_MutS_sf"/>
</dbReference>
<keyword evidence="4" id="KW-0378">Hydrolase</keyword>
<dbReference type="SMART" id="SM00534">
    <property type="entry name" value="MUTSac"/>
    <property type="match status" value="1"/>
</dbReference>
<dbReference type="GO" id="GO:0140664">
    <property type="term" value="F:ATP-dependent DNA damage sensor activity"/>
    <property type="evidence" value="ECO:0007669"/>
    <property type="project" value="InterPro"/>
</dbReference>
<dbReference type="InterPro" id="IPR000432">
    <property type="entry name" value="DNA_mismatch_repair_MutS_C"/>
</dbReference>
<evidence type="ECO:0000256" key="2">
    <source>
        <dbReference type="ARBA" id="ARBA00022730"/>
    </source>
</evidence>
<dbReference type="GO" id="GO:0030983">
    <property type="term" value="F:mismatched DNA binding"/>
    <property type="evidence" value="ECO:0007669"/>
    <property type="project" value="InterPro"/>
</dbReference>
<dbReference type="SMART" id="SM00533">
    <property type="entry name" value="MUTSd"/>
    <property type="match status" value="1"/>
</dbReference>
<dbReference type="GO" id="GO:0006298">
    <property type="term" value="P:mismatch repair"/>
    <property type="evidence" value="ECO:0007669"/>
    <property type="project" value="InterPro"/>
</dbReference>
<keyword evidence="6" id="KW-0694">RNA-binding</keyword>
<keyword evidence="5" id="KW-0067">ATP-binding</keyword>
<keyword evidence="3" id="KW-0547">Nucleotide-binding</keyword>
<dbReference type="Gene3D" id="3.40.50.300">
    <property type="entry name" value="P-loop containing nucleotide triphosphate hydrolases"/>
    <property type="match status" value="1"/>
</dbReference>
<dbReference type="NCBIfam" id="TIGR01069">
    <property type="entry name" value="mutS2"/>
    <property type="match status" value="1"/>
</dbReference>